<dbReference type="Proteomes" id="UP000095283">
    <property type="component" value="Unplaced"/>
</dbReference>
<proteinExistence type="predicted"/>
<keyword evidence="1" id="KW-1133">Transmembrane helix</keyword>
<dbReference type="WBParaSite" id="Hba_08455">
    <property type="protein sequence ID" value="Hba_08455"/>
    <property type="gene ID" value="Hba_08455"/>
</dbReference>
<evidence type="ECO:0000313" key="3">
    <source>
        <dbReference type="WBParaSite" id="Hba_08455"/>
    </source>
</evidence>
<keyword evidence="1" id="KW-0812">Transmembrane</keyword>
<sequence length="46" mass="5740">MYYFFYTIFFAFIDIVCSIHFFSAAEMLFFFAILKYVTLHYYFSLF</sequence>
<dbReference type="AlphaFoldDB" id="A0A1I7WTC8"/>
<accession>A0A1I7WTC8</accession>
<keyword evidence="1" id="KW-0472">Membrane</keyword>
<evidence type="ECO:0000313" key="2">
    <source>
        <dbReference type="Proteomes" id="UP000095283"/>
    </source>
</evidence>
<evidence type="ECO:0000256" key="1">
    <source>
        <dbReference type="SAM" id="Phobius"/>
    </source>
</evidence>
<name>A0A1I7WTC8_HETBA</name>
<reference evidence="3" key="1">
    <citation type="submission" date="2016-11" db="UniProtKB">
        <authorList>
            <consortium name="WormBaseParasite"/>
        </authorList>
    </citation>
    <scope>IDENTIFICATION</scope>
</reference>
<protein>
    <submittedName>
        <fullName evidence="3">7TM_GPCR_Srx domain-containing protein</fullName>
    </submittedName>
</protein>
<keyword evidence="2" id="KW-1185">Reference proteome</keyword>
<feature type="transmembrane region" description="Helical" evidence="1">
    <location>
        <begin position="6"/>
        <end position="34"/>
    </location>
</feature>
<organism evidence="2 3">
    <name type="scientific">Heterorhabditis bacteriophora</name>
    <name type="common">Entomopathogenic nematode worm</name>
    <dbReference type="NCBI Taxonomy" id="37862"/>
    <lineage>
        <taxon>Eukaryota</taxon>
        <taxon>Metazoa</taxon>
        <taxon>Ecdysozoa</taxon>
        <taxon>Nematoda</taxon>
        <taxon>Chromadorea</taxon>
        <taxon>Rhabditida</taxon>
        <taxon>Rhabditina</taxon>
        <taxon>Rhabditomorpha</taxon>
        <taxon>Strongyloidea</taxon>
        <taxon>Heterorhabditidae</taxon>
        <taxon>Heterorhabditis</taxon>
    </lineage>
</organism>